<organism evidence="1 2">
    <name type="scientific">Vanilla planifolia</name>
    <name type="common">Vanilla</name>
    <dbReference type="NCBI Taxonomy" id="51239"/>
    <lineage>
        <taxon>Eukaryota</taxon>
        <taxon>Viridiplantae</taxon>
        <taxon>Streptophyta</taxon>
        <taxon>Embryophyta</taxon>
        <taxon>Tracheophyta</taxon>
        <taxon>Spermatophyta</taxon>
        <taxon>Magnoliopsida</taxon>
        <taxon>Liliopsida</taxon>
        <taxon>Asparagales</taxon>
        <taxon>Orchidaceae</taxon>
        <taxon>Vanilloideae</taxon>
        <taxon>Vanilleae</taxon>
        <taxon>Vanilla</taxon>
    </lineage>
</organism>
<gene>
    <name evidence="1" type="ORF">HPP92_018758</name>
</gene>
<comment type="caution">
    <text evidence="1">The sequence shown here is derived from an EMBL/GenBank/DDBJ whole genome shotgun (WGS) entry which is preliminary data.</text>
</comment>
<name>A0A835QE66_VANPL</name>
<sequence>MSTVDAESNVTNVWAGKTLLLEQPTLVFPRDGTKGTVVPTREIVERGILKDGLSKVK</sequence>
<protein>
    <submittedName>
        <fullName evidence="1">Uncharacterized protein</fullName>
    </submittedName>
</protein>
<keyword evidence="2" id="KW-1185">Reference proteome</keyword>
<accession>A0A835QE66</accession>
<evidence type="ECO:0000313" key="1">
    <source>
        <dbReference type="EMBL" id="KAG0467178.1"/>
    </source>
</evidence>
<dbReference type="EMBL" id="JADCNL010000009">
    <property type="protein sequence ID" value="KAG0467178.1"/>
    <property type="molecule type" value="Genomic_DNA"/>
</dbReference>
<evidence type="ECO:0000313" key="2">
    <source>
        <dbReference type="Proteomes" id="UP000636800"/>
    </source>
</evidence>
<proteinExistence type="predicted"/>
<dbReference type="AlphaFoldDB" id="A0A835QE66"/>
<dbReference type="Proteomes" id="UP000636800">
    <property type="component" value="Unassembled WGS sequence"/>
</dbReference>
<dbReference type="OrthoDB" id="6354171at2759"/>
<reference evidence="1 2" key="1">
    <citation type="journal article" date="2020" name="Nat. Food">
        <title>A phased Vanilla planifolia genome enables genetic improvement of flavour and production.</title>
        <authorList>
            <person name="Hasing T."/>
            <person name="Tang H."/>
            <person name="Brym M."/>
            <person name="Khazi F."/>
            <person name="Huang T."/>
            <person name="Chambers A.H."/>
        </authorList>
    </citation>
    <scope>NUCLEOTIDE SEQUENCE [LARGE SCALE GENOMIC DNA]</scope>
    <source>
        <tissue evidence="1">Leaf</tissue>
    </source>
</reference>